<keyword evidence="4 5" id="KW-0234">DNA repair</keyword>
<dbReference type="HAMAP" id="MF_00527">
    <property type="entry name" value="3MGH"/>
    <property type="match status" value="1"/>
</dbReference>
<evidence type="ECO:0000313" key="7">
    <source>
        <dbReference type="Proteomes" id="UP000658278"/>
    </source>
</evidence>
<gene>
    <name evidence="6" type="ORF">JIN81_15850</name>
</gene>
<dbReference type="SUPFAM" id="SSF50486">
    <property type="entry name" value="FMT C-terminal domain-like"/>
    <property type="match status" value="1"/>
</dbReference>
<organism evidence="6 7">
    <name type="scientific">Haloferula rosea</name>
    <dbReference type="NCBI Taxonomy" id="490093"/>
    <lineage>
        <taxon>Bacteria</taxon>
        <taxon>Pseudomonadati</taxon>
        <taxon>Verrucomicrobiota</taxon>
        <taxon>Verrucomicrobiia</taxon>
        <taxon>Verrucomicrobiales</taxon>
        <taxon>Verrucomicrobiaceae</taxon>
        <taxon>Haloferula</taxon>
    </lineage>
</organism>
<protein>
    <recommendedName>
        <fullName evidence="5">Putative 3-methyladenine DNA glycosylase</fullName>
        <ecNumber evidence="5">3.2.2.-</ecNumber>
    </recommendedName>
</protein>
<dbReference type="GO" id="GO:0006284">
    <property type="term" value="P:base-excision repair"/>
    <property type="evidence" value="ECO:0007669"/>
    <property type="project" value="InterPro"/>
</dbReference>
<evidence type="ECO:0000256" key="3">
    <source>
        <dbReference type="ARBA" id="ARBA00022801"/>
    </source>
</evidence>
<dbReference type="RefSeq" id="WP_200282119.1">
    <property type="nucleotide sequence ID" value="NZ_JAENII010000014.1"/>
</dbReference>
<keyword evidence="7" id="KW-1185">Reference proteome</keyword>
<dbReference type="NCBIfam" id="TIGR00567">
    <property type="entry name" value="3mg"/>
    <property type="match status" value="1"/>
</dbReference>
<dbReference type="Proteomes" id="UP000658278">
    <property type="component" value="Unassembled WGS sequence"/>
</dbReference>
<dbReference type="CDD" id="cd00540">
    <property type="entry name" value="AAG"/>
    <property type="match status" value="1"/>
</dbReference>
<evidence type="ECO:0000256" key="5">
    <source>
        <dbReference type="HAMAP-Rule" id="MF_00527"/>
    </source>
</evidence>
<evidence type="ECO:0000313" key="6">
    <source>
        <dbReference type="EMBL" id="MBK1828507.1"/>
    </source>
</evidence>
<dbReference type="PANTHER" id="PTHR10429:SF0">
    <property type="entry name" value="DNA-3-METHYLADENINE GLYCOSYLASE"/>
    <property type="match status" value="1"/>
</dbReference>
<dbReference type="PANTHER" id="PTHR10429">
    <property type="entry name" value="DNA-3-METHYLADENINE GLYCOSYLASE"/>
    <property type="match status" value="1"/>
</dbReference>
<dbReference type="InterPro" id="IPR036995">
    <property type="entry name" value="MPG_sf"/>
</dbReference>
<name>A0A934RFD9_9BACT</name>
<dbReference type="GO" id="GO:0003905">
    <property type="term" value="F:alkylbase DNA N-glycosylase activity"/>
    <property type="evidence" value="ECO:0007669"/>
    <property type="project" value="InterPro"/>
</dbReference>
<comment type="similarity">
    <text evidence="1 5">Belongs to the DNA glycosylase MPG family.</text>
</comment>
<sequence length="193" mass="21617">MRAGVDFFDRHHLDVARELIGSRLEWDGCAGVIVETEGYGSEGDEACHTFFRRSARQFFEEHGPGTVYAYINYGIYWLLNVLAKDGIVLIRALEPVDGLDEMRRRRGSKMSDLQLCSGPGKLGISIGLGREDHGSSLVDHPDRRILTRPEGAEIQVASDIRVGISKATTLPWRFLMKDSPHVSVRHGRVRVKS</sequence>
<evidence type="ECO:0000256" key="4">
    <source>
        <dbReference type="ARBA" id="ARBA00023204"/>
    </source>
</evidence>
<evidence type="ECO:0000256" key="2">
    <source>
        <dbReference type="ARBA" id="ARBA00022763"/>
    </source>
</evidence>
<accession>A0A934RFD9</accession>
<dbReference type="Gene3D" id="3.10.300.10">
    <property type="entry name" value="Methylpurine-DNA glycosylase (MPG)"/>
    <property type="match status" value="1"/>
</dbReference>
<dbReference type="EC" id="3.2.2.-" evidence="5"/>
<proteinExistence type="inferred from homology"/>
<keyword evidence="2 5" id="KW-0227">DNA damage</keyword>
<reference evidence="6" key="1">
    <citation type="submission" date="2021-01" db="EMBL/GenBank/DDBJ databases">
        <title>Modified the classification status of verrucomicrobia.</title>
        <authorList>
            <person name="Feng X."/>
        </authorList>
    </citation>
    <scope>NUCLEOTIDE SEQUENCE</scope>
    <source>
        <strain evidence="6">KCTC 22201</strain>
    </source>
</reference>
<dbReference type="Pfam" id="PF02245">
    <property type="entry name" value="Pur_DNA_glyco"/>
    <property type="match status" value="1"/>
</dbReference>
<dbReference type="EMBL" id="JAENII010000014">
    <property type="protein sequence ID" value="MBK1828507.1"/>
    <property type="molecule type" value="Genomic_DNA"/>
</dbReference>
<dbReference type="InterPro" id="IPR003180">
    <property type="entry name" value="MPG"/>
</dbReference>
<dbReference type="InterPro" id="IPR011034">
    <property type="entry name" value="Formyl_transferase-like_C_sf"/>
</dbReference>
<keyword evidence="3 5" id="KW-0378">Hydrolase</keyword>
<comment type="caution">
    <text evidence="6">The sequence shown here is derived from an EMBL/GenBank/DDBJ whole genome shotgun (WGS) entry which is preliminary data.</text>
</comment>
<dbReference type="AlphaFoldDB" id="A0A934RFD9"/>
<dbReference type="GO" id="GO:0003677">
    <property type="term" value="F:DNA binding"/>
    <property type="evidence" value="ECO:0007669"/>
    <property type="project" value="InterPro"/>
</dbReference>
<evidence type="ECO:0000256" key="1">
    <source>
        <dbReference type="ARBA" id="ARBA00009232"/>
    </source>
</evidence>